<evidence type="ECO:0008006" key="3">
    <source>
        <dbReference type="Google" id="ProtNLM"/>
    </source>
</evidence>
<geneLocation type="plasmid" evidence="1 2">
    <name>1</name>
</geneLocation>
<keyword evidence="1" id="KW-0614">Plasmid</keyword>
<gene>
    <name evidence="1" type="ORF">BF38_5542</name>
</gene>
<name>A0AB33B758_BACTU</name>
<proteinExistence type="predicted"/>
<reference evidence="1 2" key="1">
    <citation type="journal article" date="2015" name="Genome Announc.">
        <title>Complete genome sequences for 35 biothreat assay-relevant bacillus species.</title>
        <authorList>
            <person name="Johnson S.L."/>
            <person name="Daligault H.E."/>
            <person name="Davenport K.W."/>
            <person name="Jaissle J."/>
            <person name="Frey K.G."/>
            <person name="Ladner J.T."/>
            <person name="Broomall S.M."/>
            <person name="Bishop-Lilly K.A."/>
            <person name="Bruce D.C."/>
            <person name="Gibbons H.S."/>
            <person name="Coyne S.R."/>
            <person name="Lo C.C."/>
            <person name="Meincke L."/>
            <person name="Munk A.C."/>
            <person name="Koroleva G.I."/>
            <person name="Rosenzweig C.N."/>
            <person name="Palacios G.F."/>
            <person name="Redden C.L."/>
            <person name="Minogue T.D."/>
            <person name="Chain P.S."/>
        </authorList>
    </citation>
    <scope>NUCLEOTIDE SEQUENCE [LARGE SCALE GENOMIC DNA]</scope>
    <source>
        <strain evidence="1 2">HD1011</strain>
    </source>
</reference>
<evidence type="ECO:0000313" key="1">
    <source>
        <dbReference type="EMBL" id="AJG79529.1"/>
    </source>
</evidence>
<dbReference type="Proteomes" id="UP000031876">
    <property type="component" value="Plasmid 1"/>
</dbReference>
<protein>
    <recommendedName>
        <fullName evidence="3">Transposase</fullName>
    </recommendedName>
</protein>
<evidence type="ECO:0000313" key="2">
    <source>
        <dbReference type="Proteomes" id="UP000031876"/>
    </source>
</evidence>
<accession>A0AB33B758</accession>
<dbReference type="EMBL" id="CP009336">
    <property type="protein sequence ID" value="AJG79529.1"/>
    <property type="molecule type" value="Genomic_DNA"/>
</dbReference>
<dbReference type="AlphaFoldDB" id="A0AB33B758"/>
<sequence length="54" mass="6443">MELKKYAQHLSILSKTILFWKIIANRKRVTSRKKARNYLTVMLLDEANVNFMCI</sequence>
<organism evidence="1 2">
    <name type="scientific">Bacillus thuringiensis</name>
    <dbReference type="NCBI Taxonomy" id="1428"/>
    <lineage>
        <taxon>Bacteria</taxon>
        <taxon>Bacillati</taxon>
        <taxon>Bacillota</taxon>
        <taxon>Bacilli</taxon>
        <taxon>Bacillales</taxon>
        <taxon>Bacillaceae</taxon>
        <taxon>Bacillus</taxon>
        <taxon>Bacillus cereus group</taxon>
    </lineage>
</organism>
<dbReference type="KEGG" id="btw:BF38_5542"/>